<comment type="caution">
    <text evidence="1">The sequence shown here is derived from an EMBL/GenBank/DDBJ whole genome shotgun (WGS) entry which is preliminary data.</text>
</comment>
<evidence type="ECO:0000313" key="1">
    <source>
        <dbReference type="EMBL" id="KAF2614380.1"/>
    </source>
</evidence>
<sequence>MSEDGIPGVTPVWFGGFRCIVDLVSGVEFRGYESGGGETMRGPSWAVDRHVSILAVLLFAC</sequence>
<proteinExistence type="predicted"/>
<gene>
    <name evidence="1" type="ORF">F2Q70_00007192</name>
</gene>
<dbReference type="AlphaFoldDB" id="A0A8S9M2K4"/>
<name>A0A8S9M2K4_BRACR</name>
<protein>
    <submittedName>
        <fullName evidence="1">Uncharacterized protein</fullName>
    </submittedName>
</protein>
<dbReference type="EMBL" id="QGKY02000089">
    <property type="protein sequence ID" value="KAF2614380.1"/>
    <property type="molecule type" value="Genomic_DNA"/>
</dbReference>
<reference evidence="1" key="1">
    <citation type="submission" date="2019-12" db="EMBL/GenBank/DDBJ databases">
        <title>Genome sequencing and annotation of Brassica cretica.</title>
        <authorList>
            <person name="Studholme D.J."/>
            <person name="Sarris P.F."/>
        </authorList>
    </citation>
    <scope>NUCLEOTIDE SEQUENCE</scope>
    <source>
        <strain evidence="1">PFS-102/07</strain>
        <tissue evidence="1">Leaf</tissue>
    </source>
</reference>
<organism evidence="1">
    <name type="scientific">Brassica cretica</name>
    <name type="common">Mustard</name>
    <dbReference type="NCBI Taxonomy" id="69181"/>
    <lineage>
        <taxon>Eukaryota</taxon>
        <taxon>Viridiplantae</taxon>
        <taxon>Streptophyta</taxon>
        <taxon>Embryophyta</taxon>
        <taxon>Tracheophyta</taxon>
        <taxon>Spermatophyta</taxon>
        <taxon>Magnoliopsida</taxon>
        <taxon>eudicotyledons</taxon>
        <taxon>Gunneridae</taxon>
        <taxon>Pentapetalae</taxon>
        <taxon>rosids</taxon>
        <taxon>malvids</taxon>
        <taxon>Brassicales</taxon>
        <taxon>Brassicaceae</taxon>
        <taxon>Brassiceae</taxon>
        <taxon>Brassica</taxon>
    </lineage>
</organism>
<accession>A0A8S9M2K4</accession>